<protein>
    <submittedName>
        <fullName evidence="2">CoA transferase</fullName>
    </submittedName>
</protein>
<accession>A0A411YBM5</accession>
<gene>
    <name evidence="2" type="ORF">ER308_02650</name>
</gene>
<sequence length="395" mass="43055">MTLPLEHLRVLDLTQAMAGPFCTMILGDMGADVVKIEPPSGEVSRRAMGFKGKGDDTAAFIAINRNKRSLTLDLKSEEGRELFYALAREADVICENFRPGVTSRLGIDPDTIHGINPRLVYASISGFGQTGPHSQRAGFDLIAQGMAGVMSITGEPGGDPVKSGIPLSDLGAGLYCAFGVLSAVMVAERTGRGQAIDTSLFEAALSLGIWETAELWTTGRVPQPTGSAHRLTAPYQAYRTSDGYLTVGGNNHKLWVSFCEAIGRHDFIEDERFATNEDRMANRQELEHEVEAVLQKRTTEEWMEVMGEHGVPAGPIYNYAEVFEDPHTIERGMLEQYEHPVEGTVNTLGLPLKLSETPGAIRRHAPLVGEHTAEVLREVGVDDERLAALRQSEVV</sequence>
<keyword evidence="1 2" id="KW-0808">Transferase</keyword>
<reference evidence="2 3" key="1">
    <citation type="submission" date="2019-01" db="EMBL/GenBank/DDBJ databases">
        <title>Egibacter rhizosphaerae EGI 80759T.</title>
        <authorList>
            <person name="Chen D.-D."/>
            <person name="Tian Y."/>
            <person name="Jiao J.-Y."/>
            <person name="Zhang X.-T."/>
            <person name="Zhang Y.-G."/>
            <person name="Zhang Y."/>
            <person name="Xiao M."/>
            <person name="Shu W.-S."/>
            <person name="Li W.-J."/>
        </authorList>
    </citation>
    <scope>NUCLEOTIDE SEQUENCE [LARGE SCALE GENOMIC DNA]</scope>
    <source>
        <strain evidence="2 3">EGI 80759</strain>
    </source>
</reference>
<dbReference type="AlphaFoldDB" id="A0A411YBM5"/>
<dbReference type="Pfam" id="PF02515">
    <property type="entry name" value="CoA_transf_3"/>
    <property type="match status" value="1"/>
</dbReference>
<evidence type="ECO:0000256" key="1">
    <source>
        <dbReference type="ARBA" id="ARBA00022679"/>
    </source>
</evidence>
<dbReference type="InterPro" id="IPR050483">
    <property type="entry name" value="CoA-transferase_III_domain"/>
</dbReference>
<dbReference type="PANTHER" id="PTHR48207:SF4">
    <property type="entry name" value="BLL6097 PROTEIN"/>
    <property type="match status" value="1"/>
</dbReference>
<keyword evidence="3" id="KW-1185">Reference proteome</keyword>
<dbReference type="GO" id="GO:0008410">
    <property type="term" value="F:CoA-transferase activity"/>
    <property type="evidence" value="ECO:0007669"/>
    <property type="project" value="TreeGrafter"/>
</dbReference>
<evidence type="ECO:0000313" key="3">
    <source>
        <dbReference type="Proteomes" id="UP000291469"/>
    </source>
</evidence>
<dbReference type="OrthoDB" id="9797653at2"/>
<dbReference type="Gene3D" id="3.40.50.10540">
    <property type="entry name" value="Crotonobetainyl-coa:carnitine coa-transferase, domain 1"/>
    <property type="match status" value="1"/>
</dbReference>
<dbReference type="RefSeq" id="WP_131153570.1">
    <property type="nucleotide sequence ID" value="NZ_CP036402.1"/>
</dbReference>
<proteinExistence type="predicted"/>
<dbReference type="Gene3D" id="3.30.1540.10">
    <property type="entry name" value="formyl-coa transferase, domain 3"/>
    <property type="match status" value="1"/>
</dbReference>
<dbReference type="InterPro" id="IPR023606">
    <property type="entry name" value="CoA-Trfase_III_dom_1_sf"/>
</dbReference>
<organism evidence="2 3">
    <name type="scientific">Egibacter rhizosphaerae</name>
    <dbReference type="NCBI Taxonomy" id="1670831"/>
    <lineage>
        <taxon>Bacteria</taxon>
        <taxon>Bacillati</taxon>
        <taxon>Actinomycetota</taxon>
        <taxon>Nitriliruptoria</taxon>
        <taxon>Egibacterales</taxon>
        <taxon>Egibacteraceae</taxon>
        <taxon>Egibacter</taxon>
    </lineage>
</organism>
<dbReference type="EMBL" id="CP036402">
    <property type="protein sequence ID" value="QBI18572.1"/>
    <property type="molecule type" value="Genomic_DNA"/>
</dbReference>
<dbReference type="SUPFAM" id="SSF89796">
    <property type="entry name" value="CoA-transferase family III (CaiB/BaiF)"/>
    <property type="match status" value="1"/>
</dbReference>
<dbReference type="PANTHER" id="PTHR48207">
    <property type="entry name" value="SUCCINATE--HYDROXYMETHYLGLUTARATE COA-TRANSFERASE"/>
    <property type="match status" value="1"/>
</dbReference>
<dbReference type="Proteomes" id="UP000291469">
    <property type="component" value="Chromosome"/>
</dbReference>
<dbReference type="KEGG" id="erz:ER308_02650"/>
<dbReference type="InterPro" id="IPR044855">
    <property type="entry name" value="CoA-Trfase_III_dom3_sf"/>
</dbReference>
<dbReference type="InterPro" id="IPR003673">
    <property type="entry name" value="CoA-Trfase_fam_III"/>
</dbReference>
<name>A0A411YBM5_9ACTN</name>
<evidence type="ECO:0000313" key="2">
    <source>
        <dbReference type="EMBL" id="QBI18572.1"/>
    </source>
</evidence>